<dbReference type="PANTHER" id="PTHR43110">
    <property type="entry name" value="THIOL PEROXIDASE"/>
    <property type="match status" value="1"/>
</dbReference>
<reference evidence="7 8" key="1">
    <citation type="submission" date="2019-06" db="EMBL/GenBank/DDBJ databases">
        <title>Sequencing the genomes of 1000 actinobacteria strains.</title>
        <authorList>
            <person name="Klenk H.-P."/>
        </authorList>
    </citation>
    <scope>NUCLEOTIDE SEQUENCE [LARGE SCALE GENOMIC DNA]</scope>
    <source>
        <strain evidence="7 8">DSM 12335</strain>
    </source>
</reference>
<dbReference type="CDD" id="cd03018">
    <property type="entry name" value="PRX_AhpE_like"/>
    <property type="match status" value="1"/>
</dbReference>
<dbReference type="InterPro" id="IPR013766">
    <property type="entry name" value="Thioredoxin_domain"/>
</dbReference>
<dbReference type="GO" id="GO:0004601">
    <property type="term" value="F:peroxidase activity"/>
    <property type="evidence" value="ECO:0007669"/>
    <property type="project" value="UniProtKB-KW"/>
</dbReference>
<evidence type="ECO:0000256" key="4">
    <source>
        <dbReference type="ARBA" id="ARBA00023284"/>
    </source>
</evidence>
<dbReference type="InterPro" id="IPR036249">
    <property type="entry name" value="Thioredoxin-like_sf"/>
</dbReference>
<proteinExistence type="predicted"/>
<gene>
    <name evidence="7" type="ORF">FB467_2069</name>
</gene>
<evidence type="ECO:0000256" key="1">
    <source>
        <dbReference type="ARBA" id="ARBA00022559"/>
    </source>
</evidence>
<dbReference type="AlphaFoldDB" id="A0A542YS73"/>
<dbReference type="EMBL" id="VFOP01000001">
    <property type="protein sequence ID" value="TQL50946.1"/>
    <property type="molecule type" value="Genomic_DNA"/>
</dbReference>
<name>A0A542YS73_9MICO</name>
<organism evidence="7 8">
    <name type="scientific">Ornithinicoccus hortensis</name>
    <dbReference type="NCBI Taxonomy" id="82346"/>
    <lineage>
        <taxon>Bacteria</taxon>
        <taxon>Bacillati</taxon>
        <taxon>Actinomycetota</taxon>
        <taxon>Actinomycetes</taxon>
        <taxon>Micrococcales</taxon>
        <taxon>Intrasporangiaceae</taxon>
        <taxon>Ornithinicoccus</taxon>
    </lineage>
</organism>
<evidence type="ECO:0000256" key="3">
    <source>
        <dbReference type="ARBA" id="ARBA00023002"/>
    </source>
</evidence>
<keyword evidence="8" id="KW-1185">Reference proteome</keyword>
<dbReference type="Proteomes" id="UP000319516">
    <property type="component" value="Unassembled WGS sequence"/>
</dbReference>
<dbReference type="Pfam" id="PF00578">
    <property type="entry name" value="AhpC-TSA"/>
    <property type="match status" value="1"/>
</dbReference>
<dbReference type="PANTHER" id="PTHR43110:SF1">
    <property type="entry name" value="THIOL PEROXIDASE"/>
    <property type="match status" value="1"/>
</dbReference>
<dbReference type="InterPro" id="IPR000866">
    <property type="entry name" value="AhpC/TSA"/>
</dbReference>
<keyword evidence="2" id="KW-0049">Antioxidant</keyword>
<dbReference type="InterPro" id="IPR050455">
    <property type="entry name" value="Tpx_Peroxidase_subfamily"/>
</dbReference>
<dbReference type="OrthoDB" id="9812811at2"/>
<dbReference type="PROSITE" id="PS51352">
    <property type="entry name" value="THIOREDOXIN_2"/>
    <property type="match status" value="1"/>
</dbReference>
<comment type="caution">
    <text evidence="7">The sequence shown here is derived from an EMBL/GenBank/DDBJ whole genome shotgun (WGS) entry which is preliminary data.</text>
</comment>
<accession>A0A542YS73</accession>
<keyword evidence="3" id="KW-0560">Oxidoreductase</keyword>
<sequence>MTDPATEETAYGANAPEAGDRAPDFELLDQRGCPVRLSTVVTDRHALLVFFPFAFSGICTGELLEIQLNIDRFVNDKVAVYGISCDAAESLRYWAAHEGYRFPLLSDFWPHGEVAQRYGVFDSASGMAVRGTFLVDPDRIVRWSLVHGPGQQRDIGDLHRAVKDL</sequence>
<feature type="domain" description="Thioredoxin" evidence="6">
    <location>
        <begin position="16"/>
        <end position="165"/>
    </location>
</feature>
<evidence type="ECO:0000313" key="8">
    <source>
        <dbReference type="Proteomes" id="UP000319516"/>
    </source>
</evidence>
<evidence type="ECO:0000259" key="6">
    <source>
        <dbReference type="PROSITE" id="PS51352"/>
    </source>
</evidence>
<dbReference type="RefSeq" id="WP_141785006.1">
    <property type="nucleotide sequence ID" value="NZ_BAAAIK010000002.1"/>
</dbReference>
<feature type="active site" description="Cysteine sulfenic acid (-SOH) intermediate; for peroxidase activity" evidence="5">
    <location>
        <position position="59"/>
    </location>
</feature>
<keyword evidence="1" id="KW-0575">Peroxidase</keyword>
<dbReference type="SUPFAM" id="SSF52833">
    <property type="entry name" value="Thioredoxin-like"/>
    <property type="match status" value="1"/>
</dbReference>
<keyword evidence="4" id="KW-0676">Redox-active center</keyword>
<dbReference type="Gene3D" id="3.40.30.10">
    <property type="entry name" value="Glutaredoxin"/>
    <property type="match status" value="1"/>
</dbReference>
<evidence type="ECO:0000256" key="2">
    <source>
        <dbReference type="ARBA" id="ARBA00022862"/>
    </source>
</evidence>
<dbReference type="PIRSF" id="PIRSF000239">
    <property type="entry name" value="AHPC"/>
    <property type="match status" value="1"/>
</dbReference>
<dbReference type="InterPro" id="IPR024706">
    <property type="entry name" value="Peroxiredoxin_AhpC-typ"/>
</dbReference>
<evidence type="ECO:0000313" key="7">
    <source>
        <dbReference type="EMBL" id="TQL50946.1"/>
    </source>
</evidence>
<protein>
    <submittedName>
        <fullName evidence="7">Peroxiredoxin</fullName>
    </submittedName>
</protein>
<evidence type="ECO:0000256" key="5">
    <source>
        <dbReference type="PIRSR" id="PIRSR000239-1"/>
    </source>
</evidence>